<name>A0A0J8TWS5_9MYCO</name>
<protein>
    <submittedName>
        <fullName evidence="3">Membrane protein</fullName>
    </submittedName>
    <submittedName>
        <fullName evidence="2">TPR repeat-containing protein</fullName>
    </submittedName>
</protein>
<evidence type="ECO:0000313" key="5">
    <source>
        <dbReference type="EMBL" id="ORV25135.1"/>
    </source>
</evidence>
<dbReference type="EMBL" id="LZHX01000015">
    <property type="protein sequence ID" value="OBF27369.1"/>
    <property type="molecule type" value="Genomic_DNA"/>
</dbReference>
<dbReference type="AlphaFoldDB" id="A0A0J8TWS5"/>
<evidence type="ECO:0000256" key="1">
    <source>
        <dbReference type="SAM" id="Phobius"/>
    </source>
</evidence>
<feature type="transmembrane region" description="Helical" evidence="1">
    <location>
        <begin position="42"/>
        <end position="69"/>
    </location>
</feature>
<proteinExistence type="predicted"/>
<dbReference type="RefSeq" id="WP_019344595.1">
    <property type="nucleotide sequence ID" value="NZ_AGSZ01000171.1"/>
</dbReference>
<dbReference type="EMBL" id="CTEF01000005">
    <property type="protein sequence ID" value="CQD22668.1"/>
    <property type="molecule type" value="Genomic_DNA"/>
</dbReference>
<dbReference type="EMBL" id="LFOD01000088">
    <property type="protein sequence ID" value="KMV13592.1"/>
    <property type="molecule type" value="Genomic_DNA"/>
</dbReference>
<keyword evidence="9" id="KW-1185">Reference proteome</keyword>
<organism evidence="3 6">
    <name type="scientific">Mycolicibacterium conceptionense</name>
    <dbReference type="NCBI Taxonomy" id="451644"/>
    <lineage>
        <taxon>Bacteria</taxon>
        <taxon>Bacillati</taxon>
        <taxon>Actinomycetota</taxon>
        <taxon>Actinomycetes</taxon>
        <taxon>Mycobacteriales</taxon>
        <taxon>Mycobacteriaceae</taxon>
        <taxon>Mycolicibacterium</taxon>
    </lineage>
</organism>
<evidence type="ECO:0000313" key="9">
    <source>
        <dbReference type="Proteomes" id="UP000193811"/>
    </source>
</evidence>
<evidence type="ECO:0000313" key="2">
    <source>
        <dbReference type="EMBL" id="CQD22668.1"/>
    </source>
</evidence>
<evidence type="ECO:0000313" key="7">
    <source>
        <dbReference type="Proteomes" id="UP000093779"/>
    </source>
</evidence>
<feature type="transmembrane region" description="Helical" evidence="1">
    <location>
        <begin position="12"/>
        <end position="36"/>
    </location>
</feature>
<dbReference type="Proteomes" id="UP000037594">
    <property type="component" value="Unassembled WGS sequence"/>
</dbReference>
<keyword evidence="1" id="KW-0472">Membrane</keyword>
<dbReference type="GeneID" id="44297735"/>
<evidence type="ECO:0000313" key="8">
    <source>
        <dbReference type="Proteomes" id="UP000182227"/>
    </source>
</evidence>
<sequence length="156" mass="17457">MSDGARSLRIQLVIGFMCLALIVYFLMLGRTALVFIGSGEPAAIGLGLALLVFPLIGVWVLFTTLRAGLAHQRLARLAREQGMELDVSELPTRPSGRIERDAADELFMTVKAELEADPDNWVRWYRLARAYDFAGDRGRARETMRTAVRMQEQQSS</sequence>
<keyword evidence="1" id="KW-1133">Transmembrane helix</keyword>
<dbReference type="Proteomes" id="UP000093779">
    <property type="component" value="Unassembled WGS sequence"/>
</dbReference>
<evidence type="ECO:0000313" key="6">
    <source>
        <dbReference type="Proteomes" id="UP000037594"/>
    </source>
</evidence>
<dbReference type="Gene3D" id="1.25.40.10">
    <property type="entry name" value="Tetratricopeptide repeat domain"/>
    <property type="match status" value="1"/>
</dbReference>
<gene>
    <name evidence="4" type="ORF">A5726_04665</name>
    <name evidence="3" type="ORF">ACT17_34470</name>
    <name evidence="5" type="ORF">AWB98_19870</name>
    <name evidence="2" type="ORF">BN970_05377</name>
</gene>
<dbReference type="PATRIC" id="fig|451644.5.peg.7089"/>
<dbReference type="Proteomes" id="UP000182227">
    <property type="component" value="Unassembled WGS sequence"/>
</dbReference>
<reference evidence="2 8" key="1">
    <citation type="submission" date="2015-03" db="EMBL/GenBank/DDBJ databases">
        <authorList>
            <person name="Murphy D."/>
        </authorList>
    </citation>
    <scope>NUCLEOTIDE SEQUENCE [LARGE SCALE GENOMIC DNA]</scope>
    <source>
        <strain evidence="2 8">D16</strain>
    </source>
</reference>
<dbReference type="EMBL" id="LQOP01000019">
    <property type="protein sequence ID" value="ORV25135.1"/>
    <property type="molecule type" value="Genomic_DNA"/>
</dbReference>
<dbReference type="Proteomes" id="UP000193811">
    <property type="component" value="Unassembled WGS sequence"/>
</dbReference>
<dbReference type="OrthoDB" id="4485518at2"/>
<keyword evidence="1" id="KW-0812">Transmembrane</keyword>
<accession>A0A0J8TWS5</accession>
<reference evidence="4 7" key="4">
    <citation type="submission" date="2016-06" db="EMBL/GenBank/DDBJ databases">
        <authorList>
            <person name="Kjaerup R.B."/>
            <person name="Dalgaard T.S."/>
            <person name="Juul-Madsen H.R."/>
        </authorList>
    </citation>
    <scope>NUCLEOTIDE SEQUENCE [LARGE SCALE GENOMIC DNA]</scope>
    <source>
        <strain evidence="4 7">ACS1953</strain>
    </source>
</reference>
<reference evidence="3 6" key="2">
    <citation type="submission" date="2015-06" db="EMBL/GenBank/DDBJ databases">
        <title>Genome sequence of Mycobacterium conceptionense strain MLE.</title>
        <authorList>
            <person name="Greninger A.L."/>
            <person name="Cunningham G."/>
            <person name="Chiu C.Y."/>
            <person name="Miller S."/>
        </authorList>
    </citation>
    <scope>NUCLEOTIDE SEQUENCE [LARGE SCALE GENOMIC DNA]</scope>
    <source>
        <strain evidence="3 6">MLE</strain>
    </source>
</reference>
<dbReference type="InterPro" id="IPR011990">
    <property type="entry name" value="TPR-like_helical_dom_sf"/>
</dbReference>
<reference evidence="5 9" key="3">
    <citation type="submission" date="2016-01" db="EMBL/GenBank/DDBJ databases">
        <title>The new phylogeny of the genus Mycobacterium.</title>
        <authorList>
            <person name="Tarcisio F."/>
            <person name="Conor M."/>
            <person name="Antonella G."/>
            <person name="Elisabetta G."/>
            <person name="Giulia F.S."/>
            <person name="Sara T."/>
            <person name="Anna F."/>
            <person name="Clotilde B."/>
            <person name="Roberto B."/>
            <person name="Veronica D.S."/>
            <person name="Fabio R."/>
            <person name="Monica P."/>
            <person name="Olivier J."/>
            <person name="Enrico T."/>
            <person name="Nicola S."/>
        </authorList>
    </citation>
    <scope>NUCLEOTIDE SEQUENCE [LARGE SCALE GENOMIC DNA]</scope>
    <source>
        <strain evidence="5 9">CCUG 50187</strain>
    </source>
</reference>
<evidence type="ECO:0000313" key="3">
    <source>
        <dbReference type="EMBL" id="KMV13592.1"/>
    </source>
</evidence>
<evidence type="ECO:0000313" key="4">
    <source>
        <dbReference type="EMBL" id="OBF27369.1"/>
    </source>
</evidence>